<dbReference type="GO" id="GO:0030288">
    <property type="term" value="C:outer membrane-bounded periplasmic space"/>
    <property type="evidence" value="ECO:0007669"/>
    <property type="project" value="TreeGrafter"/>
</dbReference>
<evidence type="ECO:0000259" key="4">
    <source>
        <dbReference type="SMART" id="SM00646"/>
    </source>
</evidence>
<protein>
    <recommendedName>
        <fullName evidence="2">N-acetylmuramoyl-L-alanine amidase</fullName>
        <ecNumber evidence="2">3.5.1.28</ecNumber>
    </recommendedName>
</protein>
<keyword evidence="3" id="KW-0378">Hydrolase</keyword>
<evidence type="ECO:0000313" key="6">
    <source>
        <dbReference type="Proteomes" id="UP000252893"/>
    </source>
</evidence>
<evidence type="ECO:0000256" key="3">
    <source>
        <dbReference type="ARBA" id="ARBA00022801"/>
    </source>
</evidence>
<comment type="caution">
    <text evidence="5">The sequence shown here is derived from an EMBL/GenBank/DDBJ whole genome shotgun (WGS) entry which is preliminary data.</text>
</comment>
<dbReference type="InterPro" id="IPR050695">
    <property type="entry name" value="N-acetylmuramoyl_amidase_3"/>
</dbReference>
<dbReference type="Proteomes" id="UP000252893">
    <property type="component" value="Unassembled WGS sequence"/>
</dbReference>
<feature type="domain" description="MurNAc-LAA" evidence="4">
    <location>
        <begin position="260"/>
        <end position="413"/>
    </location>
</feature>
<dbReference type="CDD" id="cd02696">
    <property type="entry name" value="MurNAc-LAA"/>
    <property type="match status" value="1"/>
</dbReference>
<organism evidence="5 6">
    <name type="scientific">Pseudochrobactrum asaccharolyticum</name>
    <dbReference type="NCBI Taxonomy" id="354351"/>
    <lineage>
        <taxon>Bacteria</taxon>
        <taxon>Pseudomonadati</taxon>
        <taxon>Pseudomonadota</taxon>
        <taxon>Alphaproteobacteria</taxon>
        <taxon>Hyphomicrobiales</taxon>
        <taxon>Brucellaceae</taxon>
        <taxon>Pseudochrobactrum</taxon>
    </lineage>
</organism>
<evidence type="ECO:0000313" key="5">
    <source>
        <dbReference type="EMBL" id="RBO92002.1"/>
    </source>
</evidence>
<evidence type="ECO:0000256" key="1">
    <source>
        <dbReference type="ARBA" id="ARBA00001561"/>
    </source>
</evidence>
<accession>A0A366DPK6</accession>
<dbReference type="SUPFAM" id="SSF53187">
    <property type="entry name" value="Zn-dependent exopeptidases"/>
    <property type="match status" value="1"/>
</dbReference>
<dbReference type="PANTHER" id="PTHR30404:SF0">
    <property type="entry name" value="N-ACETYLMURAMOYL-L-ALANINE AMIDASE AMIC"/>
    <property type="match status" value="1"/>
</dbReference>
<comment type="catalytic activity">
    <reaction evidence="1">
        <text>Hydrolyzes the link between N-acetylmuramoyl residues and L-amino acid residues in certain cell-wall glycopeptides.</text>
        <dbReference type="EC" id="3.5.1.28"/>
    </reaction>
</comment>
<dbReference type="Pfam" id="PF01520">
    <property type="entry name" value="Amidase_3"/>
    <property type="match status" value="1"/>
</dbReference>
<dbReference type="InterPro" id="IPR021731">
    <property type="entry name" value="AMIN_dom"/>
</dbReference>
<proteinExistence type="predicted"/>
<dbReference type="Gene3D" id="3.40.630.40">
    <property type="entry name" value="Zn-dependent exopeptidases"/>
    <property type="match status" value="1"/>
</dbReference>
<dbReference type="PANTHER" id="PTHR30404">
    <property type="entry name" value="N-ACETYLMURAMOYL-L-ALANINE AMIDASE"/>
    <property type="match status" value="1"/>
</dbReference>
<dbReference type="GO" id="GO:0008745">
    <property type="term" value="F:N-acetylmuramoyl-L-alanine amidase activity"/>
    <property type="evidence" value="ECO:0007669"/>
    <property type="project" value="UniProtKB-EC"/>
</dbReference>
<dbReference type="Gene3D" id="2.60.40.3500">
    <property type="match status" value="1"/>
</dbReference>
<keyword evidence="6" id="KW-1185">Reference proteome</keyword>
<sequence length="426" mass="46985">MFFKISDNPFTGRLPDFFSYGQNAITMALAALVVMLPLRAEAATQNNKAELAALTFRMAGDELRSRIVVMFDAEPKAETHLLALPHRLVIDLPETNFGFDKESLEPRGLITEVRYGLIAQNRSRLILNAKGPFKVEKLEVLKNESSSGYRMVVDIVAGSDREFAQALASQTKSDAALDGEEAGISPGISDTLGSSHQFTVMIDPGHGGIDSGAESAAGTLEKNVTLSFGRELRDELMKYKDINVLMTREDDTFLRLSERVRLARQHETDLFISLHADTISHKDIRGATVYTLSDKASDDVAKAMAERENNSDANAGVASEEAPVVHDILMELTQRETHSFSLNFADGLIKSLQGEVNLINNPHRFAGFQVLRAPDVPSVLVEIGYLSNKDDEKLLKDAAWRKLAVERIAHAVAKYYTLRNNVQALP</sequence>
<dbReference type="SMART" id="SM00646">
    <property type="entry name" value="Ami_3"/>
    <property type="match status" value="1"/>
</dbReference>
<dbReference type="Pfam" id="PF11741">
    <property type="entry name" value="AMIN"/>
    <property type="match status" value="1"/>
</dbReference>
<dbReference type="AlphaFoldDB" id="A0A366DPK6"/>
<dbReference type="EC" id="3.5.1.28" evidence="2"/>
<reference evidence="5 6" key="1">
    <citation type="submission" date="2018-06" db="EMBL/GenBank/DDBJ databases">
        <title>Genomic Encyclopedia of Type Strains, Phase IV (KMG-IV): sequencing the most valuable type-strain genomes for metagenomic binning, comparative biology and taxonomic classification.</title>
        <authorList>
            <person name="Goeker M."/>
        </authorList>
    </citation>
    <scope>NUCLEOTIDE SEQUENCE [LARGE SCALE GENOMIC DNA]</scope>
    <source>
        <strain evidence="5 6">DSM 25619</strain>
    </source>
</reference>
<dbReference type="InterPro" id="IPR002508">
    <property type="entry name" value="MurNAc-LAA_cat"/>
</dbReference>
<evidence type="ECO:0000256" key="2">
    <source>
        <dbReference type="ARBA" id="ARBA00011901"/>
    </source>
</evidence>
<name>A0A366DPK6_9HYPH</name>
<gene>
    <name evidence="5" type="ORF">DFR47_108148</name>
</gene>
<dbReference type="GO" id="GO:0009253">
    <property type="term" value="P:peptidoglycan catabolic process"/>
    <property type="evidence" value="ECO:0007669"/>
    <property type="project" value="InterPro"/>
</dbReference>
<dbReference type="EMBL" id="QNRH01000008">
    <property type="protein sequence ID" value="RBO92002.1"/>
    <property type="molecule type" value="Genomic_DNA"/>
</dbReference>
<dbReference type="OrthoDB" id="9806267at2"/>